<proteinExistence type="predicted"/>
<keyword evidence="1" id="KW-0479">Metal-binding</keyword>
<dbReference type="SUPFAM" id="SSF88713">
    <property type="entry name" value="Glycoside hydrolase/deacetylase"/>
    <property type="match status" value="1"/>
</dbReference>
<reference evidence="6" key="1">
    <citation type="journal article" date="2019" name="Int. J. Syst. Evol. Microbiol.">
        <title>The Global Catalogue of Microorganisms (GCM) 10K type strain sequencing project: providing services to taxonomists for standard genome sequencing and annotation.</title>
        <authorList>
            <consortium name="The Broad Institute Genomics Platform"/>
            <consortium name="The Broad Institute Genome Sequencing Center for Infectious Disease"/>
            <person name="Wu L."/>
            <person name="Ma J."/>
        </authorList>
    </citation>
    <scope>NUCLEOTIDE SEQUENCE [LARGE SCALE GENOMIC DNA]</scope>
    <source>
        <strain evidence="6">JCM 4738</strain>
    </source>
</reference>
<dbReference type="EMBL" id="BMVP01000028">
    <property type="protein sequence ID" value="GHB85438.1"/>
    <property type="molecule type" value="Genomic_DNA"/>
</dbReference>
<feature type="domain" description="NodB homology" evidence="4">
    <location>
        <begin position="150"/>
        <end position="338"/>
    </location>
</feature>
<name>A0ABQ3F5I4_9ACTN</name>
<dbReference type="PROSITE" id="PS51677">
    <property type="entry name" value="NODB"/>
    <property type="match status" value="1"/>
</dbReference>
<evidence type="ECO:0000256" key="1">
    <source>
        <dbReference type="ARBA" id="ARBA00022723"/>
    </source>
</evidence>
<dbReference type="InterPro" id="IPR002509">
    <property type="entry name" value="NODB_dom"/>
</dbReference>
<organism evidence="5 6">
    <name type="scientific">Streptomyces cirratus</name>
    <dbReference type="NCBI Taxonomy" id="68187"/>
    <lineage>
        <taxon>Bacteria</taxon>
        <taxon>Bacillati</taxon>
        <taxon>Actinomycetota</taxon>
        <taxon>Actinomycetes</taxon>
        <taxon>Kitasatosporales</taxon>
        <taxon>Streptomycetaceae</taxon>
        <taxon>Streptomyces</taxon>
    </lineage>
</organism>
<dbReference type="InterPro" id="IPR011330">
    <property type="entry name" value="Glyco_hydro/deAcase_b/a-brl"/>
</dbReference>
<dbReference type="InterPro" id="IPR050248">
    <property type="entry name" value="Polysacc_deacetylase_ArnD"/>
</dbReference>
<evidence type="ECO:0000256" key="3">
    <source>
        <dbReference type="SAM" id="MobiDB-lite"/>
    </source>
</evidence>
<dbReference type="Pfam" id="PF01522">
    <property type="entry name" value="Polysacc_deac_1"/>
    <property type="match status" value="1"/>
</dbReference>
<protein>
    <recommendedName>
        <fullName evidence="4">NodB homology domain-containing protein</fullName>
    </recommendedName>
</protein>
<keyword evidence="2" id="KW-0378">Hydrolase</keyword>
<gene>
    <name evidence="5" type="ORF">GCM10010347_65450</name>
</gene>
<feature type="region of interest" description="Disordered" evidence="3">
    <location>
        <begin position="111"/>
        <end position="137"/>
    </location>
</feature>
<evidence type="ECO:0000256" key="2">
    <source>
        <dbReference type="ARBA" id="ARBA00022801"/>
    </source>
</evidence>
<evidence type="ECO:0000259" key="4">
    <source>
        <dbReference type="PROSITE" id="PS51677"/>
    </source>
</evidence>
<accession>A0ABQ3F5I4</accession>
<dbReference type="Gene3D" id="3.20.20.370">
    <property type="entry name" value="Glycoside hydrolase/deacetylase"/>
    <property type="match status" value="1"/>
</dbReference>
<comment type="caution">
    <text evidence="5">The sequence shown here is derived from an EMBL/GenBank/DDBJ whole genome shotgun (WGS) entry which is preliminary data.</text>
</comment>
<dbReference type="Proteomes" id="UP000642673">
    <property type="component" value="Unassembled WGS sequence"/>
</dbReference>
<sequence length="349" mass="36637">MNHRRVTDGHPDDGSGEGIPGPRRPGGRTANGLALVAPVQTSAHRLHRAPSVRLAEITRLPGTAARDPHPLLSHTRGSAARGGAVPEGATEVTVGRRAVLEALLAAGLGPGPNTLAAPTARGRGTAPVAGPRPPAGLLGREIRRLPTSRRVVALTFNAAWDESGLGTVLAELRRRRAPATFFPTGMYAEARRAAVRAMAEAGHGLGNHSYSHPYFDDLSTRERAREVRAADAAIRKASGAEPLPFFRFPYSSTTEDSVADVNDLGYAAIEFTNDTNGYLGPAGGMTVNEAVRRAVDSLEPGAVLQMHVGSSTGDGVVLDAEALPKIIDAALEEEYAVVDLREFLASQAP</sequence>
<evidence type="ECO:0000313" key="6">
    <source>
        <dbReference type="Proteomes" id="UP000642673"/>
    </source>
</evidence>
<evidence type="ECO:0000313" key="5">
    <source>
        <dbReference type="EMBL" id="GHB85438.1"/>
    </source>
</evidence>
<feature type="region of interest" description="Disordered" evidence="3">
    <location>
        <begin position="63"/>
        <end position="89"/>
    </location>
</feature>
<dbReference type="PANTHER" id="PTHR10587">
    <property type="entry name" value="GLYCOSYL TRANSFERASE-RELATED"/>
    <property type="match status" value="1"/>
</dbReference>
<keyword evidence="6" id="KW-1185">Reference proteome</keyword>
<feature type="region of interest" description="Disordered" evidence="3">
    <location>
        <begin position="1"/>
        <end position="30"/>
    </location>
</feature>
<dbReference type="PANTHER" id="PTHR10587:SF133">
    <property type="entry name" value="CHITIN DEACETYLASE 1-RELATED"/>
    <property type="match status" value="1"/>
</dbReference>
<dbReference type="CDD" id="cd10917">
    <property type="entry name" value="CE4_NodB_like_6s_7s"/>
    <property type="match status" value="1"/>
</dbReference>
<feature type="compositionally biased region" description="Basic and acidic residues" evidence="3">
    <location>
        <begin position="1"/>
        <end position="13"/>
    </location>
</feature>